<name>A0A8T2R6U3_CERRI</name>
<protein>
    <recommendedName>
        <fullName evidence="5">Pentatricopeptide repeat-containing protein</fullName>
    </recommendedName>
</protein>
<dbReference type="FunFam" id="1.25.40.10:FF:000381">
    <property type="entry name" value="Pentatricopeptide repeat-containing protein"/>
    <property type="match status" value="1"/>
</dbReference>
<dbReference type="GO" id="GO:0009451">
    <property type="term" value="P:RNA modification"/>
    <property type="evidence" value="ECO:0007669"/>
    <property type="project" value="InterPro"/>
</dbReference>
<evidence type="ECO:0008006" key="5">
    <source>
        <dbReference type="Google" id="ProtNLM"/>
    </source>
</evidence>
<feature type="repeat" description="PPR" evidence="2">
    <location>
        <begin position="633"/>
        <end position="667"/>
    </location>
</feature>
<organism evidence="3 4">
    <name type="scientific">Ceratopteris richardii</name>
    <name type="common">Triangle waterfern</name>
    <dbReference type="NCBI Taxonomy" id="49495"/>
    <lineage>
        <taxon>Eukaryota</taxon>
        <taxon>Viridiplantae</taxon>
        <taxon>Streptophyta</taxon>
        <taxon>Embryophyta</taxon>
        <taxon>Tracheophyta</taxon>
        <taxon>Polypodiopsida</taxon>
        <taxon>Polypodiidae</taxon>
        <taxon>Polypodiales</taxon>
        <taxon>Pteridineae</taxon>
        <taxon>Pteridaceae</taxon>
        <taxon>Parkerioideae</taxon>
        <taxon>Ceratopteris</taxon>
    </lineage>
</organism>
<feature type="repeat" description="PPR" evidence="2">
    <location>
        <begin position="56"/>
        <end position="90"/>
    </location>
</feature>
<dbReference type="PANTHER" id="PTHR47926:SF533">
    <property type="entry name" value="DYW DOMAIN-CONTAINING PROTEIN"/>
    <property type="match status" value="1"/>
</dbReference>
<dbReference type="SUPFAM" id="SSF81901">
    <property type="entry name" value="HCP-like"/>
    <property type="match status" value="1"/>
</dbReference>
<dbReference type="EMBL" id="CM035434">
    <property type="protein sequence ID" value="KAH7291243.1"/>
    <property type="molecule type" value="Genomic_DNA"/>
</dbReference>
<reference evidence="3" key="1">
    <citation type="submission" date="2021-08" db="EMBL/GenBank/DDBJ databases">
        <title>WGS assembly of Ceratopteris richardii.</title>
        <authorList>
            <person name="Marchant D.B."/>
            <person name="Chen G."/>
            <person name="Jenkins J."/>
            <person name="Shu S."/>
            <person name="Leebens-Mack J."/>
            <person name="Grimwood J."/>
            <person name="Schmutz J."/>
            <person name="Soltis P."/>
            <person name="Soltis D."/>
            <person name="Chen Z.-H."/>
        </authorList>
    </citation>
    <scope>NUCLEOTIDE SEQUENCE</scope>
    <source>
        <strain evidence="3">Whitten #5841</strain>
        <tissue evidence="3">Leaf</tissue>
    </source>
</reference>
<dbReference type="InterPro" id="IPR046960">
    <property type="entry name" value="PPR_At4g14850-like_plant"/>
</dbReference>
<dbReference type="Proteomes" id="UP000825935">
    <property type="component" value="Chromosome 29"/>
</dbReference>
<accession>A0A8T2R6U3</accession>
<dbReference type="Pfam" id="PF13041">
    <property type="entry name" value="PPR_2"/>
    <property type="match status" value="6"/>
</dbReference>
<feature type="repeat" description="PPR" evidence="2">
    <location>
        <begin position="225"/>
        <end position="259"/>
    </location>
</feature>
<dbReference type="PROSITE" id="PS51375">
    <property type="entry name" value="PPR"/>
    <property type="match status" value="9"/>
</dbReference>
<dbReference type="FunFam" id="1.25.40.10:FF:000158">
    <property type="entry name" value="pentatricopeptide repeat-containing protein At2g33680"/>
    <property type="match status" value="1"/>
</dbReference>
<dbReference type="GO" id="GO:0048731">
    <property type="term" value="P:system development"/>
    <property type="evidence" value="ECO:0007669"/>
    <property type="project" value="UniProtKB-ARBA"/>
</dbReference>
<dbReference type="AlphaFoldDB" id="A0A8T2R6U3"/>
<dbReference type="InterPro" id="IPR011990">
    <property type="entry name" value="TPR-like_helical_dom_sf"/>
</dbReference>
<dbReference type="PANTHER" id="PTHR47926">
    <property type="entry name" value="PENTATRICOPEPTIDE REPEAT-CONTAINING PROTEIN"/>
    <property type="match status" value="1"/>
</dbReference>
<evidence type="ECO:0000313" key="4">
    <source>
        <dbReference type="Proteomes" id="UP000825935"/>
    </source>
</evidence>
<feature type="repeat" description="PPR" evidence="2">
    <location>
        <begin position="531"/>
        <end position="565"/>
    </location>
</feature>
<keyword evidence="4" id="KW-1185">Reference proteome</keyword>
<keyword evidence="1" id="KW-0677">Repeat</keyword>
<comment type="caution">
    <text evidence="3">The sequence shown here is derived from an EMBL/GenBank/DDBJ whole genome shotgun (WGS) entry which is preliminary data.</text>
</comment>
<evidence type="ECO:0000256" key="2">
    <source>
        <dbReference type="PROSITE-ProRule" id="PRU00708"/>
    </source>
</evidence>
<dbReference type="NCBIfam" id="TIGR00756">
    <property type="entry name" value="PPR"/>
    <property type="match status" value="6"/>
</dbReference>
<dbReference type="Gene3D" id="1.25.40.10">
    <property type="entry name" value="Tetratricopeptide repeat domain"/>
    <property type="match status" value="9"/>
</dbReference>
<sequence>MKTATMYKFQETFGRLEHGKLSSLKFHVQELLGCGRIQDALTLYSKSRVENCGSFDVHTYVVLLNACAKLKDLNRGKDIHHDVARKGLLDRDLYIGCAVLDMYAKCGQYSEAQKLFDRLPVQDVATWNALITGYSRHQQATEVLHCFEKMKSKGFDPNAVTFMCALKACISIGDIDKGIELHVELERKKTLDWDFFLGSVLIDLYAKFGMLARAREVFYELTFPNIAAWTALIAGYVENRHEEEALAVFEEMQNNGFSPGSTCYFWILKACSKLEWIEKGKNLHLEVEREGLLEGDLTICNALIDMYIGCGAISEAQHVFGKLHTRDVASWNLLITGYLGYNCDEQTLMSLKQMQVEGVLPNSITYASSIRACDNIGALEKVKELHAEMSIDGTFNRDMFACCVLVDVYTSRGLFQEAEKLLTSCSTHDLVVYNALASGYANYGLAHEALQCLDQLQLEGFSPDAFTYISMFKVCTAARDLENGKRMHIDAEIRGFLSVHTVIGNVVLNMYAKLGLLMEAQYVFGRLLSKDVVSWNVMLEGYSEYGLREEVLQCFEHMQMEGIVPSSVTFLYILKACSKLGDIPKSIEIHGEIARAGLLENNYTMGSALINMYMGLDLSGVALEVFKSFVHHDIALWKALVAGYVENEFEEEALHCFEVMQRGPISPDAGAYVYALKACSGTGELVKAIEFHHEIIEKGYNEDIAIGNLLIDIYSDFGLLNDAESVFDGLLVRNIVSWNTLVAGYLKYGLPSIALKHLERIQLEGLCFNSVTFACHLNACGLIKATKMGQKIHEEIGVKGFLEDNLSVGTALIDMYGKFGMLAEAQKVFDSHLEHDVGLWNSLISGYLGQMESEKALHCFRQMQLECCFADCGSFVSVLKACAMMQALALGKTLHAMILGSNFLKNDSFISNNLIDMYIKSGSLPDAHRVFDKIPTLDVVAWTSLITGYVEHGYCKAALELYTTMNSLETFPNEVTLLCGLKACRNIGAIAIGLEIHNDIELKGLLDSNLAVGTALVAMYMNCGFFATAQRVFDRIPVQSVVLWNALMSGYGQHGHSGEIFFAFENMLRKGIHPDPDTFAIILSACSRAGLLHKGSLYFNTMCSEFCIKPSLEHHTSMFDLLGRTGALGKAAARIMDLPISDDVARRTILYSCNKWGNIELGMHTFEQMLLSNQCNQC</sequence>
<evidence type="ECO:0000256" key="1">
    <source>
        <dbReference type="ARBA" id="ARBA00022737"/>
    </source>
</evidence>
<feature type="repeat" description="PPR" evidence="2">
    <location>
        <begin position="938"/>
        <end position="972"/>
    </location>
</feature>
<evidence type="ECO:0000313" key="3">
    <source>
        <dbReference type="EMBL" id="KAH7291243.1"/>
    </source>
</evidence>
<dbReference type="InterPro" id="IPR002885">
    <property type="entry name" value="PPR_rpt"/>
</dbReference>
<feature type="repeat" description="PPR" evidence="2">
    <location>
        <begin position="429"/>
        <end position="463"/>
    </location>
</feature>
<dbReference type="OrthoDB" id="10367508at2759"/>
<dbReference type="FunFam" id="1.25.40.10:FF:000344">
    <property type="entry name" value="Pentatricopeptide repeat-containing protein"/>
    <property type="match status" value="1"/>
</dbReference>
<dbReference type="Pfam" id="PF01535">
    <property type="entry name" value="PPR"/>
    <property type="match status" value="8"/>
</dbReference>
<feature type="repeat" description="PPR" evidence="2">
    <location>
        <begin position="123"/>
        <end position="157"/>
    </location>
</feature>
<gene>
    <name evidence="3" type="ORF">KP509_29G008100</name>
</gene>
<dbReference type="GO" id="GO:0003723">
    <property type="term" value="F:RNA binding"/>
    <property type="evidence" value="ECO:0007669"/>
    <property type="project" value="InterPro"/>
</dbReference>
<proteinExistence type="predicted"/>
<feature type="repeat" description="PPR" evidence="2">
    <location>
        <begin position="734"/>
        <end position="768"/>
    </location>
</feature>
<feature type="repeat" description="PPR" evidence="2">
    <location>
        <begin position="1040"/>
        <end position="1074"/>
    </location>
</feature>